<evidence type="ECO:0000256" key="1">
    <source>
        <dbReference type="SAM" id="MobiDB-lite"/>
    </source>
</evidence>
<reference evidence="3" key="1">
    <citation type="submission" date="2021-09" db="EMBL/GenBank/DDBJ databases">
        <title>Complete genome sequence and metabolic characterization of Streptomyces tanashiensis DSM 731 the producer of antibacterial Kalafungin and diverse secondary metabolites.</title>
        <authorList>
            <person name="Abbasi M.N."/>
            <person name="Anwar M.N."/>
            <person name="Alam K."/>
            <person name="Shoaib M."/>
            <person name="Lin Z."/>
            <person name="Hayat M."/>
            <person name="Ali M.I."/>
            <person name="Malik H.M.T."/>
            <person name="Ahmed I."/>
            <person name="Li A."/>
            <person name="Hailong Wang H."/>
            <person name="Zhang Y."/>
        </authorList>
    </citation>
    <scope>NUCLEOTIDE SEQUENCE</scope>
    <source>
        <strain evidence="3">Kala</strain>
    </source>
</reference>
<feature type="chain" id="PRO_5046643900" evidence="2">
    <location>
        <begin position="31"/>
        <end position="87"/>
    </location>
</feature>
<dbReference type="EMBL" id="CP084204">
    <property type="protein sequence ID" value="UZX25813.1"/>
    <property type="molecule type" value="Genomic_DNA"/>
</dbReference>
<dbReference type="Proteomes" id="UP001164506">
    <property type="component" value="Chromosome"/>
</dbReference>
<keyword evidence="4" id="KW-1185">Reference proteome</keyword>
<evidence type="ECO:0000256" key="2">
    <source>
        <dbReference type="SAM" id="SignalP"/>
    </source>
</evidence>
<gene>
    <name evidence="3" type="ORF">LDH80_36220</name>
</gene>
<organism evidence="3 4">
    <name type="scientific">Streptomyces tanashiensis</name>
    <dbReference type="NCBI Taxonomy" id="67367"/>
    <lineage>
        <taxon>Bacteria</taxon>
        <taxon>Bacillati</taxon>
        <taxon>Actinomycetota</taxon>
        <taxon>Actinomycetes</taxon>
        <taxon>Kitasatosporales</taxon>
        <taxon>Streptomycetaceae</taxon>
        <taxon>Streptomyces</taxon>
    </lineage>
</organism>
<dbReference type="GeneID" id="95605003"/>
<evidence type="ECO:0000313" key="4">
    <source>
        <dbReference type="Proteomes" id="UP001164506"/>
    </source>
</evidence>
<sequence>MPSRRIRRAWPTAAVVASLAFTGLTAPAQAGSVPRDGSDPTVQEPLATEAAPSPFAAAAWSPGGTASPGDFQRVLYGHKLSWIDGRP</sequence>
<name>A0ABY6R6V8_9ACTN</name>
<feature type="region of interest" description="Disordered" evidence="1">
    <location>
        <begin position="28"/>
        <end position="48"/>
    </location>
</feature>
<feature type="signal peptide" evidence="2">
    <location>
        <begin position="1"/>
        <end position="30"/>
    </location>
</feature>
<accession>A0ABY6R6V8</accession>
<evidence type="ECO:0000313" key="3">
    <source>
        <dbReference type="EMBL" id="UZX25813.1"/>
    </source>
</evidence>
<proteinExistence type="predicted"/>
<protein>
    <submittedName>
        <fullName evidence="3">Uncharacterized protein</fullName>
    </submittedName>
</protein>
<keyword evidence="2" id="KW-0732">Signal</keyword>
<dbReference type="RefSeq" id="WP_190102137.1">
    <property type="nucleotide sequence ID" value="NZ_BMUH01000002.1"/>
</dbReference>